<evidence type="ECO:0000313" key="2">
    <source>
        <dbReference type="EMBL" id="KAG2871670.1"/>
    </source>
</evidence>
<comment type="caution">
    <text evidence="2">The sequence shown here is derived from an EMBL/GenBank/DDBJ whole genome shotgun (WGS) entry which is preliminary data.</text>
</comment>
<evidence type="ECO:0000256" key="1">
    <source>
        <dbReference type="SAM" id="MobiDB-lite"/>
    </source>
</evidence>
<name>A0A8T1A3X0_9STRA</name>
<evidence type="ECO:0000313" key="3">
    <source>
        <dbReference type="Proteomes" id="UP000774804"/>
    </source>
</evidence>
<reference evidence="2" key="1">
    <citation type="submission" date="2018-10" db="EMBL/GenBank/DDBJ databases">
        <title>Effector identification in a new, highly contiguous assembly of the strawberry crown rot pathogen Phytophthora cactorum.</title>
        <authorList>
            <person name="Armitage A.D."/>
            <person name="Nellist C.F."/>
            <person name="Bates H."/>
            <person name="Vickerstaff R.J."/>
            <person name="Harrison R.J."/>
        </authorList>
    </citation>
    <scope>NUCLEOTIDE SEQUENCE</scope>
    <source>
        <strain evidence="2">4032</strain>
    </source>
</reference>
<accession>A0A8T1A3X0</accession>
<dbReference type="AlphaFoldDB" id="A0A8T1A3X0"/>
<protein>
    <submittedName>
        <fullName evidence="2">Uncharacterized protein</fullName>
    </submittedName>
</protein>
<sequence>MLRADATATKLHPEPLAGGGDALDRENSPHRNCSRHHIHFPISSAEIP</sequence>
<dbReference type="EMBL" id="RCMI01003697">
    <property type="protein sequence ID" value="KAG2871670.1"/>
    <property type="molecule type" value="Genomic_DNA"/>
</dbReference>
<organism evidence="2 3">
    <name type="scientific">Phytophthora cactorum</name>
    <dbReference type="NCBI Taxonomy" id="29920"/>
    <lineage>
        <taxon>Eukaryota</taxon>
        <taxon>Sar</taxon>
        <taxon>Stramenopiles</taxon>
        <taxon>Oomycota</taxon>
        <taxon>Peronosporomycetes</taxon>
        <taxon>Peronosporales</taxon>
        <taxon>Peronosporaceae</taxon>
        <taxon>Phytophthora</taxon>
    </lineage>
</organism>
<gene>
    <name evidence="2" type="ORF">PC115_g24789</name>
</gene>
<proteinExistence type="predicted"/>
<dbReference type="Proteomes" id="UP000774804">
    <property type="component" value="Unassembled WGS sequence"/>
</dbReference>
<feature type="region of interest" description="Disordered" evidence="1">
    <location>
        <begin position="1"/>
        <end position="48"/>
    </location>
</feature>